<dbReference type="InterPro" id="IPR021315">
    <property type="entry name" value="Gap/Sap"/>
</dbReference>
<keyword evidence="3" id="KW-1185">Reference proteome</keyword>
<organism evidence="2 3">
    <name type="scientific">Solirubrobacter ginsenosidimutans</name>
    <dbReference type="NCBI Taxonomy" id="490573"/>
    <lineage>
        <taxon>Bacteria</taxon>
        <taxon>Bacillati</taxon>
        <taxon>Actinomycetota</taxon>
        <taxon>Thermoleophilia</taxon>
        <taxon>Solirubrobacterales</taxon>
        <taxon>Solirubrobacteraceae</taxon>
        <taxon>Solirubrobacter</taxon>
    </lineage>
</organism>
<keyword evidence="1" id="KW-0812">Transmembrane</keyword>
<protein>
    <submittedName>
        <fullName evidence="2">GAP family protein</fullName>
    </submittedName>
</protein>
<keyword evidence="1" id="KW-1133">Transmembrane helix</keyword>
<dbReference type="RefSeq" id="WP_270043474.1">
    <property type="nucleotide sequence ID" value="NZ_JAPDOD010000031.1"/>
</dbReference>
<feature type="transmembrane region" description="Helical" evidence="1">
    <location>
        <begin position="189"/>
        <end position="214"/>
    </location>
</feature>
<dbReference type="AlphaFoldDB" id="A0A9X3MWY0"/>
<name>A0A9X3MWY0_9ACTN</name>
<evidence type="ECO:0000313" key="2">
    <source>
        <dbReference type="EMBL" id="MDA0164224.1"/>
    </source>
</evidence>
<evidence type="ECO:0000256" key="1">
    <source>
        <dbReference type="SAM" id="Phobius"/>
    </source>
</evidence>
<dbReference type="Proteomes" id="UP001149140">
    <property type="component" value="Unassembled WGS sequence"/>
</dbReference>
<feature type="transmembrane region" description="Helical" evidence="1">
    <location>
        <begin position="41"/>
        <end position="64"/>
    </location>
</feature>
<evidence type="ECO:0000313" key="3">
    <source>
        <dbReference type="Proteomes" id="UP001149140"/>
    </source>
</evidence>
<reference evidence="2" key="1">
    <citation type="submission" date="2022-10" db="EMBL/GenBank/DDBJ databases">
        <title>The WGS of Solirubrobacter ginsenosidimutans DSM 21036.</title>
        <authorList>
            <person name="Jiang Z."/>
        </authorList>
    </citation>
    <scope>NUCLEOTIDE SEQUENCE</scope>
    <source>
        <strain evidence="2">DSM 21036</strain>
    </source>
</reference>
<dbReference type="EMBL" id="JAPDOD010000031">
    <property type="protein sequence ID" value="MDA0164224.1"/>
    <property type="molecule type" value="Genomic_DNA"/>
</dbReference>
<keyword evidence="1" id="KW-0472">Membrane</keyword>
<gene>
    <name evidence="2" type="ORF">OM076_28395</name>
</gene>
<feature type="transmembrane region" description="Helical" evidence="1">
    <location>
        <begin position="151"/>
        <end position="177"/>
    </location>
</feature>
<feature type="transmembrane region" description="Helical" evidence="1">
    <location>
        <begin position="116"/>
        <end position="144"/>
    </location>
</feature>
<comment type="caution">
    <text evidence="2">The sequence shown here is derived from an EMBL/GenBank/DDBJ whole genome shotgun (WGS) entry which is preliminary data.</text>
</comment>
<proteinExistence type="predicted"/>
<feature type="transmembrane region" description="Helical" evidence="1">
    <location>
        <begin position="76"/>
        <end position="96"/>
    </location>
</feature>
<dbReference type="Pfam" id="PF11139">
    <property type="entry name" value="SfLAP"/>
    <property type="match status" value="1"/>
</dbReference>
<accession>A0A9X3MWY0</accession>
<sequence length="219" mass="22823">MTSLLAPVLLLGLADSLNPVTIAVAVLLATGERPARRLATYTFGTGVTYFLGGVVLTLGPAALLRTAVHHRGGTRTWIAEIVVGVLALGVAAFIVTRPAEAVSKRVPHELRPSRSFLLGVGITVVDLPTALMYFGAIALIVGAVLPIGEQLGLLVVFNVAYVAPLIAITVLTAVFGVRAQPALLRVRDFVARWGGVLLAALTAGSGVYLIFLGVRGLTR</sequence>